<dbReference type="AlphaFoldDB" id="A0AAX4KRN0"/>
<keyword evidence="4" id="KW-1185">Reference proteome</keyword>
<dbReference type="KEGG" id="ker:91105142"/>
<dbReference type="Proteomes" id="UP001358614">
    <property type="component" value="Chromosome 1"/>
</dbReference>
<name>A0AAX4KRN0_9TREE</name>
<reference evidence="3 4" key="1">
    <citation type="submission" date="2024-01" db="EMBL/GenBank/DDBJ databases">
        <title>Comparative genomics of Cryptococcus and Kwoniella reveals pathogenesis evolution and contrasting modes of karyotype evolution via chromosome fusion or intercentromeric recombination.</title>
        <authorList>
            <person name="Coelho M.A."/>
            <person name="David-Palma M."/>
            <person name="Shea T."/>
            <person name="Bowers K."/>
            <person name="McGinley-Smith S."/>
            <person name="Mohammad A.W."/>
            <person name="Gnirke A."/>
            <person name="Yurkov A.M."/>
            <person name="Nowrousian M."/>
            <person name="Sun S."/>
            <person name="Cuomo C.A."/>
            <person name="Heitman J."/>
        </authorList>
    </citation>
    <scope>NUCLEOTIDE SEQUENCE [LARGE SCALE GENOMIC DNA]</scope>
    <source>
        <strain evidence="3 4">PYCC6329</strain>
    </source>
</reference>
<keyword evidence="2" id="KW-0732">Signal</keyword>
<dbReference type="GeneID" id="91105142"/>
<evidence type="ECO:0000313" key="3">
    <source>
        <dbReference type="EMBL" id="WWD08230.1"/>
    </source>
</evidence>
<evidence type="ECO:0000256" key="2">
    <source>
        <dbReference type="SAM" id="SignalP"/>
    </source>
</evidence>
<dbReference type="EMBL" id="CP144089">
    <property type="protein sequence ID" value="WWD08230.1"/>
    <property type="molecule type" value="Genomic_DNA"/>
</dbReference>
<feature type="chain" id="PRO_5043847802" evidence="2">
    <location>
        <begin position="20"/>
        <end position="143"/>
    </location>
</feature>
<dbReference type="RefSeq" id="XP_066086197.1">
    <property type="nucleotide sequence ID" value="XM_066230100.1"/>
</dbReference>
<evidence type="ECO:0000313" key="4">
    <source>
        <dbReference type="Proteomes" id="UP001358614"/>
    </source>
</evidence>
<evidence type="ECO:0000256" key="1">
    <source>
        <dbReference type="SAM" id="MobiDB-lite"/>
    </source>
</evidence>
<organism evidence="3 4">
    <name type="scientific">Kwoniella europaea PYCC6329</name>
    <dbReference type="NCBI Taxonomy" id="1423913"/>
    <lineage>
        <taxon>Eukaryota</taxon>
        <taxon>Fungi</taxon>
        <taxon>Dikarya</taxon>
        <taxon>Basidiomycota</taxon>
        <taxon>Agaricomycotina</taxon>
        <taxon>Tremellomycetes</taxon>
        <taxon>Tremellales</taxon>
        <taxon>Cryptococcaceae</taxon>
        <taxon>Kwoniella</taxon>
    </lineage>
</organism>
<sequence>MRLTQLGAGLIVCLTGIIALPTRSTEELAPRAFASGSTTCYSQCPSSVDGYALTSKNDLTDYFSQTVYHQCYYQSGGVACNYYDDGSLYSQYDSTNCPTQAPSGGCGATNPDSSTYFKRRSVARPQTNAERIIQARQYKPKRD</sequence>
<accession>A0AAX4KRN0</accession>
<gene>
    <name evidence="3" type="ORF">V865_006341</name>
</gene>
<proteinExistence type="predicted"/>
<feature type="region of interest" description="Disordered" evidence="1">
    <location>
        <begin position="119"/>
        <end position="143"/>
    </location>
</feature>
<feature type="signal peptide" evidence="2">
    <location>
        <begin position="1"/>
        <end position="19"/>
    </location>
</feature>
<protein>
    <submittedName>
        <fullName evidence="3">Uncharacterized protein</fullName>
    </submittedName>
</protein>